<dbReference type="InterPro" id="IPR036866">
    <property type="entry name" value="RibonucZ/Hydroxyglut_hydro"/>
</dbReference>
<evidence type="ECO:0000256" key="1">
    <source>
        <dbReference type="SAM" id="MobiDB-lite"/>
    </source>
</evidence>
<name>A0A1A9W295_9MUSC</name>
<organism evidence="2 3">
    <name type="scientific">Glossina brevipalpis</name>
    <dbReference type="NCBI Taxonomy" id="37001"/>
    <lineage>
        <taxon>Eukaryota</taxon>
        <taxon>Metazoa</taxon>
        <taxon>Ecdysozoa</taxon>
        <taxon>Arthropoda</taxon>
        <taxon>Hexapoda</taxon>
        <taxon>Insecta</taxon>
        <taxon>Pterygota</taxon>
        <taxon>Neoptera</taxon>
        <taxon>Endopterygota</taxon>
        <taxon>Diptera</taxon>
        <taxon>Brachycera</taxon>
        <taxon>Muscomorpha</taxon>
        <taxon>Hippoboscoidea</taxon>
        <taxon>Glossinidae</taxon>
        <taxon>Glossina</taxon>
    </lineage>
</organism>
<sequence length="393" mass="45580">MKLDDLSDLIVFDGFPLTYIPKQKIILTHLLHLERQTLPQKLCTICTTQILAKKFKKYCEMIDYKGLTTDNFCYLEPYNFIDIVIEKRTLQIFTCESQNADHNLMILIRENGKLNYVYAGNFVDTRTALLDDDFAKWISQGVEKLYVNLKHVPDDQLYKPIQEFHLITQSLKMIEDIITYHEKQTFAIYLPLFGYDNFVQKLSNHLPRRVALLSNLSEFYSYSQKKADDFCKKPDSARIYITGGAISKQKAKINFEKHGIISLNISADSMPSSLTVDLSKENFYYDLCYSPEPDIYDLQLLILLCKPKRIYGIIDRFNVKSKPPQHLIQISKGIANKRIEVTKMPQQQQQQQGARAKNKSDFPIIVGSIVNNRDQQSRQRGPFLNESEADMDD</sequence>
<dbReference type="Proteomes" id="UP000091820">
    <property type="component" value="Unassembled WGS sequence"/>
</dbReference>
<reference evidence="3" key="1">
    <citation type="submission" date="2014-03" db="EMBL/GenBank/DDBJ databases">
        <authorList>
            <person name="Aksoy S."/>
            <person name="Warren W."/>
            <person name="Wilson R.K."/>
        </authorList>
    </citation>
    <scope>NUCLEOTIDE SEQUENCE [LARGE SCALE GENOMIC DNA]</scope>
    <source>
        <strain evidence="3">IAEA</strain>
    </source>
</reference>
<dbReference type="VEuPathDB" id="VectorBase:GBRI003788"/>
<feature type="region of interest" description="Disordered" evidence="1">
    <location>
        <begin position="369"/>
        <end position="393"/>
    </location>
</feature>
<accession>A0A1A9W295</accession>
<proteinExistence type="predicted"/>
<keyword evidence="3" id="KW-1185">Reference proteome</keyword>
<dbReference type="AlphaFoldDB" id="A0A1A9W295"/>
<protein>
    <submittedName>
        <fullName evidence="2">Uncharacterized protein</fullName>
    </submittedName>
</protein>
<dbReference type="Gene3D" id="3.40.50.12650">
    <property type="match status" value="1"/>
</dbReference>
<reference evidence="2" key="2">
    <citation type="submission" date="2020-05" db="UniProtKB">
        <authorList>
            <consortium name="EnsemblMetazoa"/>
        </authorList>
    </citation>
    <scope>IDENTIFICATION</scope>
    <source>
        <strain evidence="2">IAEA</strain>
    </source>
</reference>
<evidence type="ECO:0000313" key="2">
    <source>
        <dbReference type="EnsemblMetazoa" id="GBRI003788-PA"/>
    </source>
</evidence>
<dbReference type="EnsemblMetazoa" id="GBRI003788-RA">
    <property type="protein sequence ID" value="GBRI003788-PA"/>
    <property type="gene ID" value="GBRI003788"/>
</dbReference>
<evidence type="ECO:0000313" key="3">
    <source>
        <dbReference type="Proteomes" id="UP000091820"/>
    </source>
</evidence>
<dbReference type="Gene3D" id="3.60.15.10">
    <property type="entry name" value="Ribonuclease Z/Hydroxyacylglutathione hydrolase-like"/>
    <property type="match status" value="1"/>
</dbReference>